<name>A0A5J5DJ68_9PERO</name>
<evidence type="ECO:0000313" key="7">
    <source>
        <dbReference type="Proteomes" id="UP000327493"/>
    </source>
</evidence>
<dbReference type="Gene3D" id="2.60.40.10">
    <property type="entry name" value="Immunoglobulins"/>
    <property type="match status" value="1"/>
</dbReference>
<dbReference type="OrthoDB" id="8925804at2759"/>
<accession>A0A5J5DJ68</accession>
<keyword evidence="2" id="KW-0325">Glycoprotein</keyword>
<feature type="transmembrane region" description="Helical" evidence="3">
    <location>
        <begin position="212"/>
        <end position="235"/>
    </location>
</feature>
<dbReference type="PROSITE" id="PS50835">
    <property type="entry name" value="IG_LIKE"/>
    <property type="match status" value="1"/>
</dbReference>
<dbReference type="SMART" id="SM00920">
    <property type="entry name" value="MHC_II_alpha"/>
    <property type="match status" value="1"/>
</dbReference>
<reference evidence="6 7" key="1">
    <citation type="submission" date="2019-08" db="EMBL/GenBank/DDBJ databases">
        <title>A chromosome-level genome assembly, high-density linkage maps, and genome scans reveal the genomic architecture of hybrid incompatibilities underlying speciation via character displacement in darters (Percidae: Etheostominae).</title>
        <authorList>
            <person name="Moran R.L."/>
            <person name="Catchen J.M."/>
            <person name="Fuller R.C."/>
        </authorList>
    </citation>
    <scope>NUCLEOTIDE SEQUENCE [LARGE SCALE GENOMIC DNA]</scope>
    <source>
        <strain evidence="6">EspeVRDwgs_2016</strain>
        <tissue evidence="6">Muscle</tissue>
    </source>
</reference>
<keyword evidence="7" id="KW-1185">Reference proteome</keyword>
<dbReference type="Pfam" id="PF07654">
    <property type="entry name" value="C1-set"/>
    <property type="match status" value="1"/>
</dbReference>
<keyword evidence="3" id="KW-0472">Membrane</keyword>
<dbReference type="InterPro" id="IPR013783">
    <property type="entry name" value="Ig-like_fold"/>
</dbReference>
<comment type="similarity">
    <text evidence="1">Belongs to the MHC class II family.</text>
</comment>
<dbReference type="SUPFAM" id="SSF48726">
    <property type="entry name" value="Immunoglobulin"/>
    <property type="match status" value="1"/>
</dbReference>
<dbReference type="InterPro" id="IPR011162">
    <property type="entry name" value="MHC_I/II-like_Ag-recog"/>
</dbReference>
<dbReference type="AlphaFoldDB" id="A0A5J5DJ68"/>
<dbReference type="InterPro" id="IPR007110">
    <property type="entry name" value="Ig-like_dom"/>
</dbReference>
<sequence length="239" mass="26286">MTLSAITLLVFTGAVSASAAKSIHDFHYTYGCYEHGEVRVDVVVDDDVAAYADFSKDEVVIAIPHLPRSVPDLKKRGYALAEASIAHCHSVLGKARKADPGVPIRQDAPDISMHTRYEGEDGVVNTLFCLANHFYPPSINFTWTKNGVEVTEGVSNLRYRHNSDGTFHRISSLSFTPREGDVHSCRVEHRALHRPLARSWELAERRSSVSPAAVFFGGSLVLCLMGIAAGAFFFIKKPN</sequence>
<evidence type="ECO:0000256" key="3">
    <source>
        <dbReference type="SAM" id="Phobius"/>
    </source>
</evidence>
<evidence type="ECO:0000256" key="1">
    <source>
        <dbReference type="ARBA" id="ARBA00007394"/>
    </source>
</evidence>
<keyword evidence="3" id="KW-1133">Transmembrane helix</keyword>
<evidence type="ECO:0000259" key="5">
    <source>
        <dbReference type="PROSITE" id="PS50835"/>
    </source>
</evidence>
<dbReference type="GO" id="GO:0042613">
    <property type="term" value="C:MHC class II protein complex"/>
    <property type="evidence" value="ECO:0007669"/>
    <property type="project" value="InterPro"/>
</dbReference>
<organism evidence="6 7">
    <name type="scientific">Etheostoma spectabile</name>
    <name type="common">orangethroat darter</name>
    <dbReference type="NCBI Taxonomy" id="54343"/>
    <lineage>
        <taxon>Eukaryota</taxon>
        <taxon>Metazoa</taxon>
        <taxon>Chordata</taxon>
        <taxon>Craniata</taxon>
        <taxon>Vertebrata</taxon>
        <taxon>Euteleostomi</taxon>
        <taxon>Actinopterygii</taxon>
        <taxon>Neopterygii</taxon>
        <taxon>Teleostei</taxon>
        <taxon>Neoteleostei</taxon>
        <taxon>Acanthomorphata</taxon>
        <taxon>Eupercaria</taxon>
        <taxon>Perciformes</taxon>
        <taxon>Percoidei</taxon>
        <taxon>Percidae</taxon>
        <taxon>Etheostomatinae</taxon>
        <taxon>Etheostoma</taxon>
    </lineage>
</organism>
<protein>
    <recommendedName>
        <fullName evidence="5">Ig-like domain-containing protein</fullName>
    </recommendedName>
</protein>
<dbReference type="PANTHER" id="PTHR19944:SF86">
    <property type="entry name" value="HLA CLASS II HISTOCOMPATIBILITY ANTIGEN, DR ALPHA CHAIN"/>
    <property type="match status" value="1"/>
</dbReference>
<evidence type="ECO:0000256" key="2">
    <source>
        <dbReference type="ARBA" id="ARBA00023180"/>
    </source>
</evidence>
<feature type="signal peptide" evidence="4">
    <location>
        <begin position="1"/>
        <end position="17"/>
    </location>
</feature>
<dbReference type="InterPro" id="IPR050160">
    <property type="entry name" value="MHC/Immunoglobulin"/>
</dbReference>
<dbReference type="EMBL" id="VOFY01000004">
    <property type="protein sequence ID" value="KAA8593259.1"/>
    <property type="molecule type" value="Genomic_DNA"/>
</dbReference>
<keyword evidence="4" id="KW-0732">Signal</keyword>
<dbReference type="SMART" id="SM00407">
    <property type="entry name" value="IGc1"/>
    <property type="match status" value="1"/>
</dbReference>
<feature type="chain" id="PRO_5023896852" description="Ig-like domain-containing protein" evidence="4">
    <location>
        <begin position="18"/>
        <end position="239"/>
    </location>
</feature>
<keyword evidence="3" id="KW-0812">Transmembrane</keyword>
<gene>
    <name evidence="6" type="ORF">FQN60_009375</name>
</gene>
<dbReference type="Proteomes" id="UP000327493">
    <property type="component" value="Chromosome 4"/>
</dbReference>
<dbReference type="PANTHER" id="PTHR19944">
    <property type="entry name" value="MHC CLASS II-RELATED"/>
    <property type="match status" value="1"/>
</dbReference>
<proteinExistence type="inferred from homology"/>
<dbReference type="InterPro" id="IPR001003">
    <property type="entry name" value="MHC_II_a_N"/>
</dbReference>
<comment type="caution">
    <text evidence="6">The sequence shown here is derived from an EMBL/GenBank/DDBJ whole genome shotgun (WGS) entry which is preliminary data.</text>
</comment>
<evidence type="ECO:0000313" key="6">
    <source>
        <dbReference type="EMBL" id="KAA8593259.1"/>
    </source>
</evidence>
<feature type="domain" description="Ig-like" evidence="5">
    <location>
        <begin position="109"/>
        <end position="210"/>
    </location>
</feature>
<dbReference type="GO" id="GO:0006955">
    <property type="term" value="P:immune response"/>
    <property type="evidence" value="ECO:0007669"/>
    <property type="project" value="InterPro"/>
</dbReference>
<dbReference type="GO" id="GO:0019882">
    <property type="term" value="P:antigen processing and presentation"/>
    <property type="evidence" value="ECO:0007669"/>
    <property type="project" value="InterPro"/>
</dbReference>
<dbReference type="InterPro" id="IPR036179">
    <property type="entry name" value="Ig-like_dom_sf"/>
</dbReference>
<dbReference type="SUPFAM" id="SSF54452">
    <property type="entry name" value="MHC antigen-recognition domain"/>
    <property type="match status" value="1"/>
</dbReference>
<dbReference type="InterPro" id="IPR003597">
    <property type="entry name" value="Ig_C1-set"/>
</dbReference>
<evidence type="ECO:0000256" key="4">
    <source>
        <dbReference type="SAM" id="SignalP"/>
    </source>
</evidence>